<dbReference type="InterPro" id="IPR007139">
    <property type="entry name" value="DUF349"/>
</dbReference>
<feature type="coiled-coil region" evidence="1">
    <location>
        <begin position="572"/>
        <end position="616"/>
    </location>
</feature>
<dbReference type="AlphaFoldDB" id="A0A5B7YD64"/>
<dbReference type="EMBL" id="CP039852">
    <property type="protein sequence ID" value="QCZ93360.1"/>
    <property type="molecule type" value="Genomic_DNA"/>
</dbReference>
<dbReference type="Pfam" id="PF03993">
    <property type="entry name" value="DUF349"/>
    <property type="match status" value="1"/>
</dbReference>
<evidence type="ECO:0000256" key="1">
    <source>
        <dbReference type="SAM" id="Coils"/>
    </source>
</evidence>
<keyword evidence="1" id="KW-0175">Coiled coil</keyword>
<gene>
    <name evidence="2" type="ORF">FBQ74_07605</name>
</gene>
<keyword evidence="3" id="KW-1185">Reference proteome</keyword>
<feature type="coiled-coil region" evidence="1">
    <location>
        <begin position="378"/>
        <end position="412"/>
    </location>
</feature>
<organism evidence="2 3">
    <name type="scientific">Salinimonas iocasae</name>
    <dbReference type="NCBI Taxonomy" id="2572577"/>
    <lineage>
        <taxon>Bacteria</taxon>
        <taxon>Pseudomonadati</taxon>
        <taxon>Pseudomonadota</taxon>
        <taxon>Gammaproteobacteria</taxon>
        <taxon>Alteromonadales</taxon>
        <taxon>Alteromonadaceae</taxon>
        <taxon>Alteromonas/Salinimonas group</taxon>
        <taxon>Salinimonas</taxon>
    </lineage>
</organism>
<dbReference type="Proteomes" id="UP000304912">
    <property type="component" value="Chromosome"/>
</dbReference>
<proteinExistence type="predicted"/>
<dbReference type="KEGG" id="salk:FBQ74_07605"/>
<reference evidence="2 3" key="1">
    <citation type="submission" date="2019-04" db="EMBL/GenBank/DDBJ databases">
        <title>Salinimonas iocasae sp. nov., a halophilic bacterium isolated from the outer tube casing of tubeworms in Okinawa Trough.</title>
        <authorList>
            <person name="Zhang H."/>
            <person name="Wang H."/>
            <person name="Li C."/>
        </authorList>
    </citation>
    <scope>NUCLEOTIDE SEQUENCE [LARGE SCALE GENOMIC DNA]</scope>
    <source>
        <strain evidence="2 3">KX18D6</strain>
    </source>
</reference>
<protein>
    <submittedName>
        <fullName evidence="2">DUF349 domain-containing protein</fullName>
    </submittedName>
</protein>
<evidence type="ECO:0000313" key="2">
    <source>
        <dbReference type="EMBL" id="QCZ93360.1"/>
    </source>
</evidence>
<evidence type="ECO:0000313" key="3">
    <source>
        <dbReference type="Proteomes" id="UP000304912"/>
    </source>
</evidence>
<accession>A0A5B7YD64</accession>
<sequence length="933" mass="106572">MIFKRLFKPAHQSADASIRKAAVDKLSPQKPQEKSALHELAFNDSDPGVTLAALHRLDKFALWQKTAQLSRFDVVKRTARQEVEKAVLAEQGRELDNQQRIDYLKESADSDLVRRALMKPVEGLDDSTTLQLLSKVGQDDFTLQYYQNQASEKIREALIQNASDAQLDKFLRKESSDTLIRIIDEHKQARDEQKRKPEAVQQALTLLLSKLKALLNKADYAEIKRRQLLLVDEYHQLSNEFTWLDNEAQARAADKFKTLHARVDAHLEMLRPAWEEAQQSEQRQALLADAHSAANTAFQAVNALYGEDRTAVAMASVEHANTCLEALEHAISQLPDKRLLSADSREQARLTHTLERLGHLVAIFPTQQHLAKQFETFLETADEQQAVTQEALDALEQEYDAYVQKIEQMPEAWLSQWRDIRKRHRKALKSAKEASDEKTKSVRRLLSIVGSLISEGRYKAALSRYSNLKAEFDSLSNADQSRLQRRFEDVRSQVERLEGWQSYLAAPRKPELLTQAEMLASQRPDSIKARAKQIKVLREQWQSLTKPGDNSEESVQFDAALEKAFAPCREHYAKQEEIREQAKQERLKLIEAVNQLSASQEDITAIAKRYEQLKQEWRNAGQVEKATYEALKKQWGEASSSVNQRVTQWHLENREQKQSLIDAVNALQEIEDRQAAATQAQHLQKEWKQVGHAGPKHENKLWRAFKQANDTLFDALKSQQADIKEKQKVEAQQWINMIDALLAELSETDASAAQGQLDKIKADAGALSKAVPKLDKKLKFAETMLRDARNHKRKDARKAEYRALLSGLSAWTDADSPATDQIPDEVWRAMNKQHQSVMLKPLVVNADRGWFTTQLELLADCPSPEAFLAQRQDIQLAMMMDKLESGESYSLNDTLLRWISCGPVTQDDSAAYTRLREVIEQRLINHDKKSIEQ</sequence>
<name>A0A5B7YD64_9ALTE</name>
<dbReference type="RefSeq" id="WP_139756105.1">
    <property type="nucleotide sequence ID" value="NZ_CP039852.1"/>
</dbReference>
<dbReference type="OrthoDB" id="5523335at2"/>